<dbReference type="InterPro" id="IPR012338">
    <property type="entry name" value="Beta-lactam/transpept-like"/>
</dbReference>
<keyword evidence="3" id="KW-0378">Hydrolase</keyword>
<evidence type="ECO:0000256" key="1">
    <source>
        <dbReference type="SAM" id="Phobius"/>
    </source>
</evidence>
<dbReference type="PANTHER" id="PTHR46825">
    <property type="entry name" value="D-ALANYL-D-ALANINE-CARBOXYPEPTIDASE/ENDOPEPTIDASE AMPH"/>
    <property type="match status" value="1"/>
</dbReference>
<dbReference type="RefSeq" id="WP_377254040.1">
    <property type="nucleotide sequence ID" value="NZ_JBHLUH010000050.1"/>
</dbReference>
<dbReference type="GO" id="GO:0016787">
    <property type="term" value="F:hydrolase activity"/>
    <property type="evidence" value="ECO:0007669"/>
    <property type="project" value="UniProtKB-KW"/>
</dbReference>
<dbReference type="PANTHER" id="PTHR46825:SF9">
    <property type="entry name" value="BETA-LACTAMASE-RELATED DOMAIN-CONTAINING PROTEIN"/>
    <property type="match status" value="1"/>
</dbReference>
<sequence>MRAPRLDRWAVLAAVLVAAFAWLVGPRAAELGTETTGDAELAARVRALVDDPTGYRGLAVATVEGGQVRTAGLGDDGRGGAVGAETPFEIGSIGKTLTGMLLADLVRDGTVRADQRLADLLPTVDFEDPDTADATLAELASHRSGLPRIRFTGPVQAAGVVLNTLGGNDPYGSADTEWLLSTVGGASAGGGEQEVSYSNYGVSVLGHALAQRAGVPYPELVERRILAPLGMAATGFTPPEGAPQGFTAGGRPVDPWSATGYAPAGGAWSTATDVAKLVSATMAGTAPGADAATPRFDAGEDERIGYGWFTDQSGGREITWHNGGTGGFRAYAGFDRAAGLGVVVLGNTDRSVDDLGRRLLGTEPGGGGFDFQVALRLVATAFMTFGGGLGLLGAARQAGIDRLRLVSNGVWAVAMPALAAPVGLWQTVPPVLWAVGVGLCGYAVVRTIPRWRSAPLNNRGRYPWLTWLGTALNAVIAAALVVWALVL</sequence>
<dbReference type="EC" id="3.-.-.-" evidence="3"/>
<accession>A0ABV6M871</accession>
<organism evidence="3 4">
    <name type="scientific">Phytohabitans kaempferiae</name>
    <dbReference type="NCBI Taxonomy" id="1620943"/>
    <lineage>
        <taxon>Bacteria</taxon>
        <taxon>Bacillati</taxon>
        <taxon>Actinomycetota</taxon>
        <taxon>Actinomycetes</taxon>
        <taxon>Micromonosporales</taxon>
        <taxon>Micromonosporaceae</taxon>
    </lineage>
</organism>
<feature type="transmembrane region" description="Helical" evidence="1">
    <location>
        <begin position="405"/>
        <end position="425"/>
    </location>
</feature>
<protein>
    <submittedName>
        <fullName evidence="3">Serine hydrolase domain-containing protein</fullName>
        <ecNumber evidence="3">3.-.-.-</ecNumber>
    </submittedName>
</protein>
<evidence type="ECO:0000259" key="2">
    <source>
        <dbReference type="Pfam" id="PF00144"/>
    </source>
</evidence>
<dbReference type="Proteomes" id="UP001589867">
    <property type="component" value="Unassembled WGS sequence"/>
</dbReference>
<dbReference type="Gene3D" id="3.40.710.10">
    <property type="entry name" value="DD-peptidase/beta-lactamase superfamily"/>
    <property type="match status" value="1"/>
</dbReference>
<dbReference type="InterPro" id="IPR050491">
    <property type="entry name" value="AmpC-like"/>
</dbReference>
<comment type="caution">
    <text evidence="3">The sequence shown here is derived from an EMBL/GenBank/DDBJ whole genome shotgun (WGS) entry which is preliminary data.</text>
</comment>
<dbReference type="EMBL" id="JBHLUH010000050">
    <property type="protein sequence ID" value="MFC0530769.1"/>
    <property type="molecule type" value="Genomic_DNA"/>
</dbReference>
<keyword evidence="1" id="KW-0812">Transmembrane</keyword>
<gene>
    <name evidence="3" type="ORF">ACFFIA_24200</name>
</gene>
<name>A0ABV6M871_9ACTN</name>
<dbReference type="SUPFAM" id="SSF56601">
    <property type="entry name" value="beta-lactamase/transpeptidase-like"/>
    <property type="match status" value="1"/>
</dbReference>
<keyword evidence="1" id="KW-0472">Membrane</keyword>
<feature type="transmembrane region" description="Helical" evidence="1">
    <location>
        <begin position="464"/>
        <end position="486"/>
    </location>
</feature>
<feature type="transmembrane region" description="Helical" evidence="1">
    <location>
        <begin position="373"/>
        <end position="393"/>
    </location>
</feature>
<proteinExistence type="predicted"/>
<keyword evidence="4" id="KW-1185">Reference proteome</keyword>
<dbReference type="InterPro" id="IPR001466">
    <property type="entry name" value="Beta-lactam-related"/>
</dbReference>
<reference evidence="3 4" key="1">
    <citation type="submission" date="2024-09" db="EMBL/GenBank/DDBJ databases">
        <authorList>
            <person name="Sun Q."/>
            <person name="Mori K."/>
        </authorList>
    </citation>
    <scope>NUCLEOTIDE SEQUENCE [LARGE SCALE GENOMIC DNA]</scope>
    <source>
        <strain evidence="3 4">TBRC 3947</strain>
    </source>
</reference>
<feature type="domain" description="Beta-lactamase-related" evidence="2">
    <location>
        <begin position="46"/>
        <end position="354"/>
    </location>
</feature>
<evidence type="ECO:0000313" key="3">
    <source>
        <dbReference type="EMBL" id="MFC0530769.1"/>
    </source>
</evidence>
<dbReference type="Pfam" id="PF00144">
    <property type="entry name" value="Beta-lactamase"/>
    <property type="match status" value="1"/>
</dbReference>
<keyword evidence="1" id="KW-1133">Transmembrane helix</keyword>
<evidence type="ECO:0000313" key="4">
    <source>
        <dbReference type="Proteomes" id="UP001589867"/>
    </source>
</evidence>